<comment type="subunit">
    <text evidence="9 10">In the presence of PdxS, forms a dodecamer of heterodimers. Only shows activity in the heterodimer.</text>
</comment>
<comment type="catalytic activity">
    <reaction evidence="6 10">
        <text>aldehydo-D-ribose 5-phosphate + D-glyceraldehyde 3-phosphate + L-glutamine = pyridoxal 5'-phosphate + L-glutamate + phosphate + 3 H2O + H(+)</text>
        <dbReference type="Rhea" id="RHEA:31507"/>
        <dbReference type="ChEBI" id="CHEBI:15377"/>
        <dbReference type="ChEBI" id="CHEBI:15378"/>
        <dbReference type="ChEBI" id="CHEBI:29985"/>
        <dbReference type="ChEBI" id="CHEBI:43474"/>
        <dbReference type="ChEBI" id="CHEBI:58273"/>
        <dbReference type="ChEBI" id="CHEBI:58359"/>
        <dbReference type="ChEBI" id="CHEBI:59776"/>
        <dbReference type="ChEBI" id="CHEBI:597326"/>
        <dbReference type="EC" id="4.3.3.6"/>
    </reaction>
</comment>
<keyword evidence="14" id="KW-1185">Reference proteome</keyword>
<dbReference type="PANTHER" id="PTHR31559:SF0">
    <property type="entry name" value="PYRIDOXAL 5'-PHOSPHATE SYNTHASE SUBUNIT SNO1-RELATED"/>
    <property type="match status" value="1"/>
</dbReference>
<evidence type="ECO:0000256" key="12">
    <source>
        <dbReference type="PIRSR" id="PIRSR005639-2"/>
    </source>
</evidence>
<dbReference type="Proteomes" id="UP000264002">
    <property type="component" value="Unassembled WGS sequence"/>
</dbReference>
<evidence type="ECO:0000256" key="2">
    <source>
        <dbReference type="ARBA" id="ARBA00022801"/>
    </source>
</evidence>
<evidence type="ECO:0000256" key="3">
    <source>
        <dbReference type="ARBA" id="ARBA00022898"/>
    </source>
</evidence>
<sequence>MRVGVLALQGGFVEHVHALNKLGVSSLEIRSTQDLQTPFDALILPGGESTVMGRLLRELDLYYPLMDLIAQGMPVWGTCAGMILLASELEGEVNTHFALMPITVRRNAFGRQLGSFSSIGMFEGIGEIPMTFIRAPIIHGADKNVHMLAEYDGFSVAARYDTMLVTAFHPELTNDTRVLQYFLGMTGCRH</sequence>
<dbReference type="GO" id="GO:0004359">
    <property type="term" value="F:glutaminase activity"/>
    <property type="evidence" value="ECO:0007669"/>
    <property type="project" value="UniProtKB-UniRule"/>
</dbReference>
<name>A0A372MJU6_9SPIR</name>
<organism evidence="13 14">
    <name type="scientific">Sphaerochaeta halotolerans</name>
    <dbReference type="NCBI Taxonomy" id="2293840"/>
    <lineage>
        <taxon>Bacteria</taxon>
        <taxon>Pseudomonadati</taxon>
        <taxon>Spirochaetota</taxon>
        <taxon>Spirochaetia</taxon>
        <taxon>Spirochaetales</taxon>
        <taxon>Sphaerochaetaceae</taxon>
        <taxon>Sphaerochaeta</taxon>
    </lineage>
</organism>
<dbReference type="HAMAP" id="MF_01615">
    <property type="entry name" value="PdxT"/>
    <property type="match status" value="1"/>
</dbReference>
<protein>
    <recommendedName>
        <fullName evidence="10">Pyridoxal 5'-phosphate synthase subunit PdxT</fullName>
        <ecNumber evidence="10">4.3.3.6</ecNumber>
    </recommendedName>
    <alternativeName>
        <fullName evidence="10">Pdx2</fullName>
    </alternativeName>
    <alternativeName>
        <fullName evidence="10">Pyridoxal 5'-phosphate synthase glutaminase subunit</fullName>
        <ecNumber evidence="10">3.5.1.2</ecNumber>
    </alternativeName>
</protein>
<evidence type="ECO:0000313" key="13">
    <source>
        <dbReference type="EMBL" id="RFU95596.1"/>
    </source>
</evidence>
<dbReference type="PROSITE" id="PS51273">
    <property type="entry name" value="GATASE_TYPE_1"/>
    <property type="match status" value="1"/>
</dbReference>
<dbReference type="InterPro" id="IPR029062">
    <property type="entry name" value="Class_I_gatase-like"/>
</dbReference>
<reference evidence="14" key="1">
    <citation type="submission" date="2018-08" db="EMBL/GenBank/DDBJ databases">
        <authorList>
            <person name="Grouzdev D.S."/>
            <person name="Krutkina M.S."/>
        </authorList>
    </citation>
    <scope>NUCLEOTIDE SEQUENCE [LARGE SCALE GENOMIC DNA]</scope>
    <source>
        <strain evidence="14">4-11</strain>
    </source>
</reference>
<dbReference type="Gene3D" id="3.40.50.880">
    <property type="match status" value="1"/>
</dbReference>
<evidence type="ECO:0000256" key="4">
    <source>
        <dbReference type="ARBA" id="ARBA00022962"/>
    </source>
</evidence>
<keyword evidence="5 10" id="KW-0456">Lyase</keyword>
<evidence type="ECO:0000256" key="1">
    <source>
        <dbReference type="ARBA" id="ARBA00008345"/>
    </source>
</evidence>
<dbReference type="EC" id="4.3.3.6" evidence="10"/>
<dbReference type="GO" id="GO:0008614">
    <property type="term" value="P:pyridoxine metabolic process"/>
    <property type="evidence" value="ECO:0007669"/>
    <property type="project" value="TreeGrafter"/>
</dbReference>
<dbReference type="Pfam" id="PF01174">
    <property type="entry name" value="SNO"/>
    <property type="match status" value="1"/>
</dbReference>
<dbReference type="GO" id="GO:0005829">
    <property type="term" value="C:cytosol"/>
    <property type="evidence" value="ECO:0007669"/>
    <property type="project" value="TreeGrafter"/>
</dbReference>
<dbReference type="GO" id="GO:1903600">
    <property type="term" value="C:glutaminase complex"/>
    <property type="evidence" value="ECO:0007669"/>
    <property type="project" value="TreeGrafter"/>
</dbReference>
<dbReference type="EC" id="3.5.1.2" evidence="10"/>
<dbReference type="EMBL" id="QUWK01000003">
    <property type="protein sequence ID" value="RFU95596.1"/>
    <property type="molecule type" value="Genomic_DNA"/>
</dbReference>
<dbReference type="InterPro" id="IPR002161">
    <property type="entry name" value="PdxT/SNO"/>
</dbReference>
<dbReference type="GO" id="GO:0036381">
    <property type="term" value="F:pyridoxal 5'-phosphate synthase (glutamine hydrolysing) activity"/>
    <property type="evidence" value="ECO:0007669"/>
    <property type="project" value="UniProtKB-UniRule"/>
</dbReference>
<feature type="binding site" evidence="10 12">
    <location>
        <begin position="133"/>
        <end position="134"/>
    </location>
    <ligand>
        <name>L-glutamine</name>
        <dbReference type="ChEBI" id="CHEBI:58359"/>
    </ligand>
</feature>
<comment type="caution">
    <text evidence="13">The sequence shown here is derived from an EMBL/GenBank/DDBJ whole genome shotgun (WGS) entry which is preliminary data.</text>
</comment>
<evidence type="ECO:0000256" key="10">
    <source>
        <dbReference type="HAMAP-Rule" id="MF_01615"/>
    </source>
</evidence>
<gene>
    <name evidence="10 13" type="primary">pdxT</name>
    <name evidence="13" type="ORF">DYP60_03730</name>
</gene>
<evidence type="ECO:0000256" key="8">
    <source>
        <dbReference type="ARBA" id="ARBA00054599"/>
    </source>
</evidence>
<reference evidence="13 14" key="2">
    <citation type="submission" date="2018-09" db="EMBL/GenBank/DDBJ databases">
        <title>Genome of Sphaerochaeta halotolerans strain 4-11.</title>
        <authorList>
            <person name="Nazina T.N."/>
            <person name="Sokolova D.S."/>
        </authorList>
    </citation>
    <scope>NUCLEOTIDE SEQUENCE [LARGE SCALE GENOMIC DNA]</scope>
    <source>
        <strain evidence="13 14">4-11</strain>
    </source>
</reference>
<proteinExistence type="inferred from homology"/>
<feature type="active site" description="Charge relay system" evidence="10 11">
    <location>
        <position position="171"/>
    </location>
</feature>
<feature type="binding site" evidence="10 12">
    <location>
        <begin position="47"/>
        <end position="49"/>
    </location>
    <ligand>
        <name>L-glutamine</name>
        <dbReference type="ChEBI" id="CHEBI:58359"/>
    </ligand>
</feature>
<dbReference type="PANTHER" id="PTHR31559">
    <property type="entry name" value="PYRIDOXAL 5'-PHOSPHATE SYNTHASE SUBUNIT SNO"/>
    <property type="match status" value="1"/>
</dbReference>
<evidence type="ECO:0000256" key="11">
    <source>
        <dbReference type="PIRSR" id="PIRSR005639-1"/>
    </source>
</evidence>
<dbReference type="GO" id="GO:0042823">
    <property type="term" value="P:pyridoxal phosphate biosynthetic process"/>
    <property type="evidence" value="ECO:0007669"/>
    <property type="project" value="UniProtKB-UniRule"/>
</dbReference>
<dbReference type="PROSITE" id="PS01236">
    <property type="entry name" value="PDXT_SNO_1"/>
    <property type="match status" value="1"/>
</dbReference>
<comment type="similarity">
    <text evidence="1 10">Belongs to the glutaminase PdxT/SNO family.</text>
</comment>
<accession>A0A372MJU6</accession>
<dbReference type="SUPFAM" id="SSF52317">
    <property type="entry name" value="Class I glutamine amidotransferase-like"/>
    <property type="match status" value="1"/>
</dbReference>
<feature type="binding site" evidence="10 12">
    <location>
        <position position="106"/>
    </location>
    <ligand>
        <name>L-glutamine</name>
        <dbReference type="ChEBI" id="CHEBI:58359"/>
    </ligand>
</feature>
<evidence type="ECO:0000256" key="7">
    <source>
        <dbReference type="ARBA" id="ARBA00049534"/>
    </source>
</evidence>
<keyword evidence="2 10" id="KW-0378">Hydrolase</keyword>
<dbReference type="GO" id="GO:0006543">
    <property type="term" value="P:L-glutamine catabolic process"/>
    <property type="evidence" value="ECO:0007669"/>
    <property type="project" value="UniProtKB-UniRule"/>
</dbReference>
<feature type="active site" description="Charge relay system" evidence="10 11">
    <location>
        <position position="169"/>
    </location>
</feature>
<dbReference type="InterPro" id="IPR021196">
    <property type="entry name" value="PdxT/SNO_CS"/>
</dbReference>
<dbReference type="CDD" id="cd01749">
    <property type="entry name" value="GATase1_PB"/>
    <property type="match status" value="1"/>
</dbReference>
<dbReference type="UniPathway" id="UPA00245"/>
<dbReference type="PIRSF" id="PIRSF005639">
    <property type="entry name" value="Glut_amidoT_SNO"/>
    <property type="match status" value="1"/>
</dbReference>
<evidence type="ECO:0000256" key="5">
    <source>
        <dbReference type="ARBA" id="ARBA00023239"/>
    </source>
</evidence>
<keyword evidence="4 10" id="KW-0315">Glutamine amidotransferase</keyword>
<comment type="function">
    <text evidence="8 10">Catalyzes the hydrolysis of glutamine to glutamate and ammonia as part of the biosynthesis of pyridoxal 5'-phosphate. The resulting ammonia molecule is channeled to the active site of PdxS.</text>
</comment>
<dbReference type="NCBIfam" id="TIGR03800">
    <property type="entry name" value="PLP_synth_Pdx2"/>
    <property type="match status" value="1"/>
</dbReference>
<comment type="catalytic activity">
    <reaction evidence="7 10">
        <text>L-glutamine + H2O = L-glutamate + NH4(+)</text>
        <dbReference type="Rhea" id="RHEA:15889"/>
        <dbReference type="ChEBI" id="CHEBI:15377"/>
        <dbReference type="ChEBI" id="CHEBI:28938"/>
        <dbReference type="ChEBI" id="CHEBI:29985"/>
        <dbReference type="ChEBI" id="CHEBI:58359"/>
        <dbReference type="EC" id="3.5.1.2"/>
    </reaction>
</comment>
<keyword evidence="3 10" id="KW-0663">Pyridoxal phosphate</keyword>
<evidence type="ECO:0000313" key="14">
    <source>
        <dbReference type="Proteomes" id="UP000264002"/>
    </source>
</evidence>
<comment type="pathway">
    <text evidence="10">Cofactor biosynthesis; pyridoxal 5'-phosphate biosynthesis.</text>
</comment>
<dbReference type="RefSeq" id="WP_117329544.1">
    <property type="nucleotide sequence ID" value="NZ_QUWK01000003.1"/>
</dbReference>
<evidence type="ECO:0000256" key="9">
    <source>
        <dbReference type="ARBA" id="ARBA00064749"/>
    </source>
</evidence>
<dbReference type="FunFam" id="3.40.50.880:FF:000010">
    <property type="entry name" value="uncharacterized protein LOC100176842 isoform X2"/>
    <property type="match status" value="1"/>
</dbReference>
<dbReference type="AlphaFoldDB" id="A0A372MJU6"/>
<feature type="active site" description="Nucleophile" evidence="10 11">
    <location>
        <position position="79"/>
    </location>
</feature>
<evidence type="ECO:0000256" key="6">
    <source>
        <dbReference type="ARBA" id="ARBA00047992"/>
    </source>
</evidence>
<dbReference type="PROSITE" id="PS51130">
    <property type="entry name" value="PDXT_SNO_2"/>
    <property type="match status" value="1"/>
</dbReference>